<proteinExistence type="predicted"/>
<feature type="region of interest" description="Disordered" evidence="1">
    <location>
        <begin position="1"/>
        <end position="50"/>
    </location>
</feature>
<evidence type="ECO:0000313" key="2">
    <source>
        <dbReference type="EnsemblPlants" id="OBART11G04080.1"/>
    </source>
</evidence>
<dbReference type="AlphaFoldDB" id="A0A0D3HIL3"/>
<keyword evidence="3" id="KW-1185">Reference proteome</keyword>
<accession>A0A0D3HIL3</accession>
<dbReference type="Gramene" id="OBART11G04080.1">
    <property type="protein sequence ID" value="OBART11G04080.1"/>
    <property type="gene ID" value="OBART11G04080"/>
</dbReference>
<dbReference type="PaxDb" id="65489-OBART11G04080.1"/>
<reference evidence="2" key="1">
    <citation type="journal article" date="2009" name="Rice">
        <title>De Novo Next Generation Sequencing of Plant Genomes.</title>
        <authorList>
            <person name="Rounsley S."/>
            <person name="Marri P.R."/>
            <person name="Yu Y."/>
            <person name="He R."/>
            <person name="Sisneros N."/>
            <person name="Goicoechea J.L."/>
            <person name="Lee S.J."/>
            <person name="Angelova A."/>
            <person name="Kudrna D."/>
            <person name="Luo M."/>
            <person name="Affourtit J."/>
            <person name="Desany B."/>
            <person name="Knight J."/>
            <person name="Niazi F."/>
            <person name="Egholm M."/>
            <person name="Wing R.A."/>
        </authorList>
    </citation>
    <scope>NUCLEOTIDE SEQUENCE [LARGE SCALE GENOMIC DNA]</scope>
    <source>
        <strain evidence="2">cv. IRGC 105608</strain>
    </source>
</reference>
<organism evidence="2">
    <name type="scientific">Oryza barthii</name>
    <dbReference type="NCBI Taxonomy" id="65489"/>
    <lineage>
        <taxon>Eukaryota</taxon>
        <taxon>Viridiplantae</taxon>
        <taxon>Streptophyta</taxon>
        <taxon>Embryophyta</taxon>
        <taxon>Tracheophyta</taxon>
        <taxon>Spermatophyta</taxon>
        <taxon>Magnoliopsida</taxon>
        <taxon>Liliopsida</taxon>
        <taxon>Poales</taxon>
        <taxon>Poaceae</taxon>
        <taxon>BOP clade</taxon>
        <taxon>Oryzoideae</taxon>
        <taxon>Oryzeae</taxon>
        <taxon>Oryzinae</taxon>
        <taxon>Oryza</taxon>
    </lineage>
</organism>
<dbReference type="Proteomes" id="UP000026960">
    <property type="component" value="Chromosome 11"/>
</dbReference>
<dbReference type="EnsemblPlants" id="OBART11G04080.1">
    <property type="protein sequence ID" value="OBART11G04080.1"/>
    <property type="gene ID" value="OBART11G04080"/>
</dbReference>
<evidence type="ECO:0000313" key="3">
    <source>
        <dbReference type="Proteomes" id="UP000026960"/>
    </source>
</evidence>
<reference evidence="2" key="2">
    <citation type="submission" date="2015-03" db="UniProtKB">
        <authorList>
            <consortium name="EnsemblPlants"/>
        </authorList>
    </citation>
    <scope>IDENTIFICATION</scope>
</reference>
<evidence type="ECO:0000256" key="1">
    <source>
        <dbReference type="SAM" id="MobiDB-lite"/>
    </source>
</evidence>
<name>A0A0D3HIL3_9ORYZ</name>
<sequence length="108" mass="11677">MAVEAEDGGSRAADVGDSSGRAARQMRKTAATVQARGDGGRAADVGDSGSHALTPVSLRAAVRWLQELATEAGQRKAWPMLLHLGRPRNLLEQRMQPDDKLVYLLLNW</sequence>
<protein>
    <submittedName>
        <fullName evidence="2">Uncharacterized protein</fullName>
    </submittedName>
</protein>
<dbReference type="HOGENOM" id="CLU_2200963_0_0_1"/>